<feature type="transmembrane region" description="Helical" evidence="11">
    <location>
        <begin position="273"/>
        <end position="299"/>
    </location>
</feature>
<dbReference type="InterPro" id="IPR045621">
    <property type="entry name" value="BPD_transp_1_N"/>
</dbReference>
<feature type="transmembrane region" description="Helical" evidence="11">
    <location>
        <begin position="9"/>
        <end position="30"/>
    </location>
</feature>
<evidence type="ECO:0000256" key="8">
    <source>
        <dbReference type="ARBA" id="ARBA00023112"/>
    </source>
</evidence>
<dbReference type="Gene3D" id="1.10.3720.10">
    <property type="entry name" value="MetI-like"/>
    <property type="match status" value="1"/>
</dbReference>
<evidence type="ECO:0000256" key="11">
    <source>
        <dbReference type="RuleBase" id="RU363032"/>
    </source>
</evidence>
<proteinExistence type="inferred from homology"/>
<comment type="similarity">
    <text evidence="10">Belongs to the binding-protein-dependent transport system permease family. OppBC subfamily.</text>
</comment>
<dbReference type="PROSITE" id="PS50928">
    <property type="entry name" value="ABC_TM1"/>
    <property type="match status" value="1"/>
</dbReference>
<evidence type="ECO:0000256" key="2">
    <source>
        <dbReference type="ARBA" id="ARBA00022448"/>
    </source>
</evidence>
<keyword evidence="4" id="KW-0533">Nickel</keyword>
<evidence type="ECO:0000256" key="4">
    <source>
        <dbReference type="ARBA" id="ARBA00022596"/>
    </source>
</evidence>
<evidence type="ECO:0000256" key="5">
    <source>
        <dbReference type="ARBA" id="ARBA00022692"/>
    </source>
</evidence>
<dbReference type="InterPro" id="IPR000515">
    <property type="entry name" value="MetI-like"/>
</dbReference>
<dbReference type="EMBL" id="MGDB01000117">
    <property type="protein sequence ID" value="OGL39492.1"/>
    <property type="molecule type" value="Genomic_DNA"/>
</dbReference>
<keyword evidence="7" id="KW-0406">Ion transport</keyword>
<dbReference type="CDD" id="cd06261">
    <property type="entry name" value="TM_PBP2"/>
    <property type="match status" value="1"/>
</dbReference>
<feature type="transmembrane region" description="Helical" evidence="11">
    <location>
        <begin position="134"/>
        <end position="157"/>
    </location>
</feature>
<evidence type="ECO:0000313" key="14">
    <source>
        <dbReference type="Proteomes" id="UP000178526"/>
    </source>
</evidence>
<keyword evidence="6 11" id="KW-1133">Transmembrane helix</keyword>
<organism evidence="13 14">
    <name type="scientific">Candidatus Schekmanbacteria bacterium GWA2_38_11</name>
    <dbReference type="NCBI Taxonomy" id="1817876"/>
    <lineage>
        <taxon>Bacteria</taxon>
        <taxon>Candidatus Schekmaniibacteriota</taxon>
    </lineage>
</organism>
<feature type="transmembrane region" description="Helical" evidence="11">
    <location>
        <begin position="101"/>
        <end position="122"/>
    </location>
</feature>
<dbReference type="GO" id="GO:0015099">
    <property type="term" value="F:nickel cation transmembrane transporter activity"/>
    <property type="evidence" value="ECO:0007669"/>
    <property type="project" value="InterPro"/>
</dbReference>
<comment type="caution">
    <text evidence="13">The sequence shown here is derived from an EMBL/GenBank/DDBJ whole genome shotgun (WGS) entry which is preliminary data.</text>
</comment>
<keyword evidence="8" id="KW-0921">Nickel transport</keyword>
<evidence type="ECO:0000256" key="3">
    <source>
        <dbReference type="ARBA" id="ARBA00022475"/>
    </source>
</evidence>
<dbReference type="Pfam" id="PF19300">
    <property type="entry name" value="BPD_transp_1_N"/>
    <property type="match status" value="1"/>
</dbReference>
<dbReference type="PANTHER" id="PTHR43163">
    <property type="entry name" value="DIPEPTIDE TRANSPORT SYSTEM PERMEASE PROTEIN DPPB-RELATED"/>
    <property type="match status" value="1"/>
</dbReference>
<dbReference type="SUPFAM" id="SSF161098">
    <property type="entry name" value="MetI-like"/>
    <property type="match status" value="1"/>
</dbReference>
<keyword evidence="9 11" id="KW-0472">Membrane</keyword>
<feature type="domain" description="ABC transmembrane type-1" evidence="12">
    <location>
        <begin position="95"/>
        <end position="296"/>
    </location>
</feature>
<evidence type="ECO:0000256" key="6">
    <source>
        <dbReference type="ARBA" id="ARBA00022989"/>
    </source>
</evidence>
<gene>
    <name evidence="13" type="ORF">A2042_00095</name>
</gene>
<evidence type="ECO:0000256" key="1">
    <source>
        <dbReference type="ARBA" id="ARBA00004651"/>
    </source>
</evidence>
<dbReference type="GO" id="GO:0005886">
    <property type="term" value="C:plasma membrane"/>
    <property type="evidence" value="ECO:0007669"/>
    <property type="project" value="UniProtKB-SubCell"/>
</dbReference>
<evidence type="ECO:0000259" key="12">
    <source>
        <dbReference type="PROSITE" id="PS50928"/>
    </source>
</evidence>
<accession>A0A1F7RD80</accession>
<dbReference type="InterPro" id="IPR050045">
    <property type="entry name" value="Opp2B"/>
</dbReference>
<protein>
    <recommendedName>
        <fullName evidence="12">ABC transmembrane type-1 domain-containing protein</fullName>
    </recommendedName>
</protein>
<keyword evidence="3" id="KW-1003">Cell membrane</keyword>
<comment type="subcellular location">
    <subcellularLocation>
        <location evidence="1 11">Cell membrane</location>
        <topology evidence="1 11">Multi-pass membrane protein</topology>
    </subcellularLocation>
</comment>
<dbReference type="Pfam" id="PF00528">
    <property type="entry name" value="BPD_transp_1"/>
    <property type="match status" value="1"/>
</dbReference>
<dbReference type="NCBIfam" id="NF045470">
    <property type="entry name" value="Opp2B"/>
    <property type="match status" value="1"/>
</dbReference>
<feature type="transmembrane region" description="Helical" evidence="11">
    <location>
        <begin position="169"/>
        <end position="188"/>
    </location>
</feature>
<dbReference type="AlphaFoldDB" id="A0A1F7RD80"/>
<sequence length="306" mass="33523">MLKYLIRRLYLLIPVVLGVSTLVFLIIHLIPGDPVILMLGESALPANIESLRNELGLNQPIYVQYGEFILNTFRGNFGRSITTNKPVIDVISGRFPATMQLALGAIIVMLLISLPLGILSAYKKDTVIDNGSRIFALLGISIPNFWLGPLLIILFSVKLGLLPVSGKGGIESMILPSITLGLGMAAIITRMVRGSLLEVINENYIITARAKGLRESNVIIRHALKNAFLPVVTIVGLQFGSLLSGAIITESVFDWPGIGTLTIEAINRRDYPMVQGCIFVISMCYVIVNLATDLIYGFLDPRIRYE</sequence>
<keyword evidence="5 11" id="KW-0812">Transmembrane</keyword>
<evidence type="ECO:0000256" key="10">
    <source>
        <dbReference type="ARBA" id="ARBA00024202"/>
    </source>
</evidence>
<name>A0A1F7RD80_9BACT</name>
<dbReference type="PANTHER" id="PTHR43163:SF6">
    <property type="entry name" value="DIPEPTIDE TRANSPORT SYSTEM PERMEASE PROTEIN DPPB-RELATED"/>
    <property type="match status" value="1"/>
</dbReference>
<evidence type="ECO:0000256" key="7">
    <source>
        <dbReference type="ARBA" id="ARBA00023065"/>
    </source>
</evidence>
<reference evidence="13 14" key="1">
    <citation type="journal article" date="2016" name="Nat. Commun.">
        <title>Thousands of microbial genomes shed light on interconnected biogeochemical processes in an aquifer system.</title>
        <authorList>
            <person name="Anantharaman K."/>
            <person name="Brown C.T."/>
            <person name="Hug L.A."/>
            <person name="Sharon I."/>
            <person name="Castelle C.J."/>
            <person name="Probst A.J."/>
            <person name="Thomas B.C."/>
            <person name="Singh A."/>
            <person name="Wilkins M.J."/>
            <person name="Karaoz U."/>
            <person name="Brodie E.L."/>
            <person name="Williams K.H."/>
            <person name="Hubbard S.S."/>
            <person name="Banfield J.F."/>
        </authorList>
    </citation>
    <scope>NUCLEOTIDE SEQUENCE [LARGE SCALE GENOMIC DNA]</scope>
</reference>
<dbReference type="InterPro" id="IPR035906">
    <property type="entry name" value="MetI-like_sf"/>
</dbReference>
<keyword evidence="2 11" id="KW-0813">Transport</keyword>
<evidence type="ECO:0000313" key="13">
    <source>
        <dbReference type="EMBL" id="OGL39492.1"/>
    </source>
</evidence>
<feature type="transmembrane region" description="Helical" evidence="11">
    <location>
        <begin position="227"/>
        <end position="253"/>
    </location>
</feature>
<evidence type="ECO:0000256" key="9">
    <source>
        <dbReference type="ARBA" id="ARBA00023136"/>
    </source>
</evidence>
<dbReference type="Proteomes" id="UP000178526">
    <property type="component" value="Unassembled WGS sequence"/>
</dbReference>